<proteinExistence type="predicted"/>
<evidence type="ECO:0000256" key="1">
    <source>
        <dbReference type="SAM" id="MobiDB-lite"/>
    </source>
</evidence>
<comment type="caution">
    <text evidence="2">The sequence shown here is derived from an EMBL/GenBank/DDBJ whole genome shotgun (WGS) entry which is preliminary data.</text>
</comment>
<feature type="compositionally biased region" description="Basic and acidic residues" evidence="1">
    <location>
        <begin position="90"/>
        <end position="115"/>
    </location>
</feature>
<accession>A0ABQ9U945</accession>
<evidence type="ECO:0000313" key="3">
    <source>
        <dbReference type="Proteomes" id="UP001266305"/>
    </source>
</evidence>
<feature type="region of interest" description="Disordered" evidence="1">
    <location>
        <begin position="136"/>
        <end position="157"/>
    </location>
</feature>
<keyword evidence="3" id="KW-1185">Reference proteome</keyword>
<protein>
    <submittedName>
        <fullName evidence="2">Uncharacterized protein</fullName>
    </submittedName>
</protein>
<dbReference type="Proteomes" id="UP001266305">
    <property type="component" value="Unassembled WGS sequence"/>
</dbReference>
<evidence type="ECO:0000313" key="2">
    <source>
        <dbReference type="EMBL" id="KAK2093569.1"/>
    </source>
</evidence>
<reference evidence="2 3" key="1">
    <citation type="submission" date="2023-05" db="EMBL/GenBank/DDBJ databases">
        <title>B98-5 Cell Line De Novo Hybrid Assembly: An Optical Mapping Approach.</title>
        <authorList>
            <person name="Kananen K."/>
            <person name="Auerbach J.A."/>
            <person name="Kautto E."/>
            <person name="Blachly J.S."/>
        </authorList>
    </citation>
    <scope>NUCLEOTIDE SEQUENCE [LARGE SCALE GENOMIC DNA]</scope>
    <source>
        <strain evidence="2">B95-8</strain>
        <tissue evidence="2">Cell line</tissue>
    </source>
</reference>
<organism evidence="2 3">
    <name type="scientific">Saguinus oedipus</name>
    <name type="common">Cotton-top tamarin</name>
    <name type="synonym">Oedipomidas oedipus</name>
    <dbReference type="NCBI Taxonomy" id="9490"/>
    <lineage>
        <taxon>Eukaryota</taxon>
        <taxon>Metazoa</taxon>
        <taxon>Chordata</taxon>
        <taxon>Craniata</taxon>
        <taxon>Vertebrata</taxon>
        <taxon>Euteleostomi</taxon>
        <taxon>Mammalia</taxon>
        <taxon>Eutheria</taxon>
        <taxon>Euarchontoglires</taxon>
        <taxon>Primates</taxon>
        <taxon>Haplorrhini</taxon>
        <taxon>Platyrrhini</taxon>
        <taxon>Cebidae</taxon>
        <taxon>Callitrichinae</taxon>
        <taxon>Saguinus</taxon>
    </lineage>
</organism>
<dbReference type="EMBL" id="JASSZA010000014">
    <property type="protein sequence ID" value="KAK2093569.1"/>
    <property type="molecule type" value="Genomic_DNA"/>
</dbReference>
<feature type="region of interest" description="Disordered" evidence="1">
    <location>
        <begin position="87"/>
        <end position="115"/>
    </location>
</feature>
<name>A0ABQ9U945_SAGOE</name>
<gene>
    <name evidence="2" type="ORF">P7K49_027307</name>
</gene>
<sequence length="157" mass="17236">MSQSSGGGECLKGMRPMGDQVSFISPWPAICHLSWTPDCRTGMQTAPLSHICKMLHKVPGERRTSTTAKGLEPSGSQEYEKVLVSVSKHMRTEHPKAESSQADRERRQQAHGEQVREVESFFAWVVRVSARGALQATVHSQHQKGPGLQAASHAPKP</sequence>